<dbReference type="Pfam" id="PF18893">
    <property type="entry name" value="DUF5652"/>
    <property type="match status" value="1"/>
</dbReference>
<dbReference type="InterPro" id="IPR043712">
    <property type="entry name" value="DUF5652"/>
</dbReference>
<gene>
    <name evidence="3" type="ORF">A3A16_00905</name>
</gene>
<dbReference type="AlphaFoldDB" id="A0A1G1ZQ99"/>
<evidence type="ECO:0000256" key="1">
    <source>
        <dbReference type="SAM" id="Phobius"/>
    </source>
</evidence>
<protein>
    <recommendedName>
        <fullName evidence="2">DUF5652 domain-containing protein</fullName>
    </recommendedName>
</protein>
<reference evidence="3 4" key="1">
    <citation type="journal article" date="2016" name="Nat. Commun.">
        <title>Thousands of microbial genomes shed light on interconnected biogeochemical processes in an aquifer system.</title>
        <authorList>
            <person name="Anantharaman K."/>
            <person name="Brown C.T."/>
            <person name="Hug L.A."/>
            <person name="Sharon I."/>
            <person name="Castelle C.J."/>
            <person name="Probst A.J."/>
            <person name="Thomas B.C."/>
            <person name="Singh A."/>
            <person name="Wilkins M.J."/>
            <person name="Karaoz U."/>
            <person name="Brodie E.L."/>
            <person name="Williams K.H."/>
            <person name="Hubbard S.S."/>
            <person name="Banfield J.F."/>
        </authorList>
    </citation>
    <scope>NUCLEOTIDE SEQUENCE [LARGE SCALE GENOMIC DNA]</scope>
</reference>
<keyword evidence="1" id="KW-1133">Transmembrane helix</keyword>
<evidence type="ECO:0000259" key="2">
    <source>
        <dbReference type="Pfam" id="PF18893"/>
    </source>
</evidence>
<comment type="caution">
    <text evidence="3">The sequence shown here is derived from an EMBL/GenBank/DDBJ whole genome shotgun (WGS) entry which is preliminary data.</text>
</comment>
<proteinExistence type="predicted"/>
<feature type="transmembrane region" description="Helical" evidence="1">
    <location>
        <begin position="29"/>
        <end position="51"/>
    </location>
</feature>
<name>A0A1G1ZQ99_9BACT</name>
<accession>A0A1G1ZQ99</accession>
<feature type="domain" description="DUF5652" evidence="2">
    <location>
        <begin position="2"/>
        <end position="56"/>
    </location>
</feature>
<organism evidence="3 4">
    <name type="scientific">Candidatus Harrisonbacteria bacterium RIFCSPLOWO2_01_FULL_44_18</name>
    <dbReference type="NCBI Taxonomy" id="1798407"/>
    <lineage>
        <taxon>Bacteria</taxon>
        <taxon>Candidatus Harrisoniibacteriota</taxon>
    </lineage>
</organism>
<keyword evidence="1" id="KW-0472">Membrane</keyword>
<dbReference type="EMBL" id="MHJJ01000005">
    <property type="protein sequence ID" value="OGY65930.1"/>
    <property type="molecule type" value="Genomic_DNA"/>
</dbReference>
<evidence type="ECO:0000313" key="3">
    <source>
        <dbReference type="EMBL" id="OGY65930.1"/>
    </source>
</evidence>
<sequence>MRTVLVLLLIWEFLWKAAALWKAGRNNQVWWFVVLLILNTAGILPILYLRFFQRKVSIDSRNRLN</sequence>
<dbReference type="Proteomes" id="UP000177942">
    <property type="component" value="Unassembled WGS sequence"/>
</dbReference>
<keyword evidence="1" id="KW-0812">Transmembrane</keyword>
<dbReference type="STRING" id="1798407.A3A16_00905"/>
<evidence type="ECO:0000313" key="4">
    <source>
        <dbReference type="Proteomes" id="UP000177942"/>
    </source>
</evidence>